<evidence type="ECO:0000259" key="4">
    <source>
        <dbReference type="Pfam" id="PF08545"/>
    </source>
</evidence>
<dbReference type="SUPFAM" id="SSF53901">
    <property type="entry name" value="Thiolase-like"/>
    <property type="match status" value="1"/>
</dbReference>
<organism evidence="5">
    <name type="scientific">candidate division WOR-3 bacterium</name>
    <dbReference type="NCBI Taxonomy" id="2052148"/>
    <lineage>
        <taxon>Bacteria</taxon>
        <taxon>Bacteria division WOR-3</taxon>
    </lineage>
</organism>
<accession>A0A7V3VTS4</accession>
<dbReference type="GO" id="GO:0044550">
    <property type="term" value="P:secondary metabolite biosynthetic process"/>
    <property type="evidence" value="ECO:0007669"/>
    <property type="project" value="TreeGrafter"/>
</dbReference>
<dbReference type="EMBL" id="DTOZ01000092">
    <property type="protein sequence ID" value="HGE78086.1"/>
    <property type="molecule type" value="Genomic_DNA"/>
</dbReference>
<dbReference type="PANTHER" id="PTHR34069:SF2">
    <property type="entry name" value="BETA-KETOACYL-[ACYL-CARRIER-PROTEIN] SYNTHASE III"/>
    <property type="match status" value="1"/>
</dbReference>
<proteinExistence type="predicted"/>
<dbReference type="Pfam" id="PF08545">
    <property type="entry name" value="ACP_syn_III"/>
    <property type="match status" value="1"/>
</dbReference>
<feature type="domain" description="Beta-ketoacyl-[acyl-carrier-protein] synthase III N-terminal" evidence="4">
    <location>
        <begin position="155"/>
        <end position="242"/>
    </location>
</feature>
<evidence type="ECO:0000313" key="5">
    <source>
        <dbReference type="EMBL" id="HGE78086.1"/>
    </source>
</evidence>
<dbReference type="InterPro" id="IPR016039">
    <property type="entry name" value="Thiolase-like"/>
</dbReference>
<dbReference type="Pfam" id="PF08541">
    <property type="entry name" value="ACP_syn_III_C"/>
    <property type="match status" value="1"/>
</dbReference>
<dbReference type="GO" id="GO:0004315">
    <property type="term" value="F:3-oxoacyl-[acyl-carrier-protein] synthase activity"/>
    <property type="evidence" value="ECO:0007669"/>
    <property type="project" value="InterPro"/>
</dbReference>
<reference evidence="5" key="1">
    <citation type="journal article" date="2020" name="mSystems">
        <title>Genome- and Community-Level Interaction Insights into Carbon Utilization and Element Cycling Functions of Hydrothermarchaeota in Hydrothermal Sediment.</title>
        <authorList>
            <person name="Zhou Z."/>
            <person name="Liu Y."/>
            <person name="Xu W."/>
            <person name="Pan J."/>
            <person name="Luo Z.H."/>
            <person name="Li M."/>
        </authorList>
    </citation>
    <scope>NUCLEOTIDE SEQUENCE [LARGE SCALE GENOMIC DNA]</scope>
    <source>
        <strain evidence="5">SpSt-961</strain>
    </source>
</reference>
<keyword evidence="2" id="KW-0012">Acyltransferase</keyword>
<evidence type="ECO:0000256" key="2">
    <source>
        <dbReference type="ARBA" id="ARBA00023315"/>
    </source>
</evidence>
<sequence>MIMIDHRNFLDKEERKIKTHPSFPPPFKWGRKEGVKGGFVFARQLSRILSIDYYVPDEVVRTIDIEKKLQFKERFGLPYGILTKMTGCKEHHEEREKMDASDLAAKAAKKALKKAKIKPEDIDLLLFCACDHDITEPATVNIVAEKLGIKGISAFDVKNACNSFINGLDIADAMIKSNKARCALVTTGEVITNWVSYDINKKDDLKLKAAGLTLGDGGAAAIIVPSESEKCGILDSCFETYGEFWRIAVVMAHGTMYPRYPEDVDLTYFLSDSEKILELALEKIPPLMKKVMQRVGWNPEDVDLVIGHQVTIKIMRDILNRVNIPFEKTVVTVDRYGNTGAASIPIALCTAIEQGRLSPGMKVLLVGGASGFSAGVIALIW</sequence>
<gene>
    <name evidence="5" type="ORF">ENX68_03680</name>
</gene>
<keyword evidence="1" id="KW-0808">Transferase</keyword>
<evidence type="ECO:0000256" key="1">
    <source>
        <dbReference type="ARBA" id="ARBA00022679"/>
    </source>
</evidence>
<feature type="domain" description="Beta-ketoacyl-[acyl-carrier-protein] synthase III C-terminal" evidence="3">
    <location>
        <begin position="293"/>
        <end position="381"/>
    </location>
</feature>
<comment type="caution">
    <text evidence="5">The sequence shown here is derived from an EMBL/GenBank/DDBJ whole genome shotgun (WGS) entry which is preliminary data.</text>
</comment>
<dbReference type="InterPro" id="IPR013751">
    <property type="entry name" value="ACP_syn_III_N"/>
</dbReference>
<dbReference type="PANTHER" id="PTHR34069">
    <property type="entry name" value="3-OXOACYL-[ACYL-CARRIER-PROTEIN] SYNTHASE 3"/>
    <property type="match status" value="1"/>
</dbReference>
<dbReference type="InterPro" id="IPR013747">
    <property type="entry name" value="ACP_syn_III_C"/>
</dbReference>
<dbReference type="AlphaFoldDB" id="A0A7V3VTS4"/>
<dbReference type="Gene3D" id="3.40.47.10">
    <property type="match status" value="1"/>
</dbReference>
<name>A0A7V3VTS4_UNCW3</name>
<dbReference type="GO" id="GO:0006633">
    <property type="term" value="P:fatty acid biosynthetic process"/>
    <property type="evidence" value="ECO:0007669"/>
    <property type="project" value="InterPro"/>
</dbReference>
<protein>
    <submittedName>
        <fullName evidence="5">Ketoacyl-ACP synthase III</fullName>
    </submittedName>
</protein>
<dbReference type="CDD" id="cd00830">
    <property type="entry name" value="KAS_III"/>
    <property type="match status" value="1"/>
</dbReference>
<evidence type="ECO:0000259" key="3">
    <source>
        <dbReference type="Pfam" id="PF08541"/>
    </source>
</evidence>